<keyword evidence="1" id="KW-0547">Nucleotide-binding</keyword>
<evidence type="ECO:0000313" key="4">
    <source>
        <dbReference type="EMBL" id="QDR24510.1"/>
    </source>
</evidence>
<keyword evidence="4" id="KW-0150">Chloroplast</keyword>
<feature type="domain" description="AAA+ ATPase" evidence="3">
    <location>
        <begin position="122"/>
        <end position="278"/>
    </location>
</feature>
<dbReference type="InterPro" id="IPR058670">
    <property type="entry name" value="PTPase_dom"/>
</dbReference>
<organism evidence="4">
    <name type="scientific">Florenciella parvula</name>
    <dbReference type="NCBI Taxonomy" id="236787"/>
    <lineage>
        <taxon>Eukaryota</taxon>
        <taxon>Sar</taxon>
        <taxon>Stramenopiles</taxon>
        <taxon>Ochrophyta</taxon>
        <taxon>Dictyochophyceae</taxon>
        <taxon>Florenciellales</taxon>
        <taxon>Florenciella</taxon>
    </lineage>
</organism>
<accession>A0A516Z9X3</accession>
<dbReference type="InterPro" id="IPR003593">
    <property type="entry name" value="AAA+_ATPase"/>
</dbReference>
<dbReference type="AlphaFoldDB" id="A0A516Z9X3"/>
<proteinExistence type="predicted"/>
<dbReference type="Pfam" id="PF19568">
    <property type="entry name" value="Spore_III_AA"/>
    <property type="match status" value="1"/>
</dbReference>
<dbReference type="SMART" id="SM00382">
    <property type="entry name" value="AAA"/>
    <property type="match status" value="1"/>
</dbReference>
<dbReference type="Gene3D" id="3.40.50.300">
    <property type="entry name" value="P-loop containing nucleotide triphosphate hydrolases"/>
    <property type="match status" value="1"/>
</dbReference>
<dbReference type="CDD" id="cd00009">
    <property type="entry name" value="AAA"/>
    <property type="match status" value="1"/>
</dbReference>
<dbReference type="EMBL" id="MK518352">
    <property type="protein sequence ID" value="QDR24510.1"/>
    <property type="molecule type" value="Genomic_DNA"/>
</dbReference>
<dbReference type="InterPro" id="IPR045735">
    <property type="entry name" value="Spore_III_AA_AAA+_ATPase"/>
</dbReference>
<keyword evidence="4" id="KW-0934">Plastid</keyword>
<geneLocation type="chloroplast" evidence="4"/>
<dbReference type="RefSeq" id="YP_009684424.1">
    <property type="nucleotide sequence ID" value="NC_044407.1"/>
</dbReference>
<evidence type="ECO:0000256" key="1">
    <source>
        <dbReference type="ARBA" id="ARBA00022741"/>
    </source>
</evidence>
<reference evidence="4" key="1">
    <citation type="journal article" date="2019" name="J. Phycol.">
        <title>Dictyochophyceae plastid genomes reveal unusual variability of their organization.</title>
        <authorList>
            <person name="Han K.Y."/>
            <person name="Maciszewski K."/>
            <person name="Graf L."/>
            <person name="Yang J.H."/>
            <person name="Andersen R.A."/>
            <person name="Karnkowska A."/>
            <person name="Yoon H.S."/>
        </authorList>
    </citation>
    <scope>NUCLEOTIDE SEQUENCE</scope>
</reference>
<sequence>MHIKEDLARLVEILPKSIQETINEHPDKDILIEIVMDLGRRPEARFPTHPEYLSPNVITWQDLDYSVKRLSRFADDNRAGIERTLHRISCIRNRQGLVIGLTCRVGRAMYGTINSIRDLLESGKSILILGKPGVGKTTMVREIARVLANEMEKRVVIIDTSNEIAGDSDVPHIGIGRARRMQVSRTDLQHKVMIEAVENHMPEVIVIDEIGTELEARAAQTIAERGVQLIGTAHGNYLGSLIKNPTLSDLVGGIQYVTLSDEEARRRGTQKSILERKGPSAFQLAIEINDRLVWTIHERIEESVDMILQGMDPKQQVRDLSEDGQLKISLKKLDLVNDSKSIGNNSTKLNKAWRRLDKTKINHVKLLKTEDSKGLGYENLTMASKVEQPKSDVVSIYIYSVSNNLVKKCSNSLNLDIKITENINEAEVILGLKSHLKDNLLLVLSAKRLGIPIYSIQKNTIPQITQILSDIA</sequence>
<dbReference type="InterPro" id="IPR027417">
    <property type="entry name" value="P-loop_NTPase"/>
</dbReference>
<evidence type="ECO:0000259" key="3">
    <source>
        <dbReference type="SMART" id="SM00382"/>
    </source>
</evidence>
<protein>
    <submittedName>
        <fullName evidence="4">Ycf45</fullName>
    </submittedName>
</protein>
<evidence type="ECO:0000256" key="2">
    <source>
        <dbReference type="ARBA" id="ARBA00022840"/>
    </source>
</evidence>
<gene>
    <name evidence="4" type="primary">ycf45</name>
</gene>
<keyword evidence="2" id="KW-0067">ATP-binding</keyword>
<dbReference type="PANTHER" id="PTHR20953:SF3">
    <property type="entry name" value="P-LOOP CONTAINING NUCLEOSIDE TRIPHOSPHATE HYDROLASES SUPERFAMILY PROTEIN"/>
    <property type="match status" value="1"/>
</dbReference>
<dbReference type="PANTHER" id="PTHR20953">
    <property type="entry name" value="KINASE-RELATED"/>
    <property type="match status" value="1"/>
</dbReference>
<name>A0A516Z9X3_9STRA</name>
<dbReference type="GO" id="GO:0005524">
    <property type="term" value="F:ATP binding"/>
    <property type="evidence" value="ECO:0007669"/>
    <property type="project" value="UniProtKB-KW"/>
</dbReference>
<dbReference type="GeneID" id="41657364"/>
<dbReference type="SUPFAM" id="SSF52540">
    <property type="entry name" value="P-loop containing nucleoside triphosphate hydrolases"/>
    <property type="match status" value="1"/>
</dbReference>
<dbReference type="Pfam" id="PF25516">
    <property type="entry name" value="PTPase"/>
    <property type="match status" value="1"/>
</dbReference>